<evidence type="ECO:0000256" key="1">
    <source>
        <dbReference type="SAM" id="MobiDB-lite"/>
    </source>
</evidence>
<name>A0A8T0DDI5_9TREM</name>
<feature type="region of interest" description="Disordered" evidence="1">
    <location>
        <begin position="77"/>
        <end position="103"/>
    </location>
</feature>
<feature type="compositionally biased region" description="Low complexity" evidence="1">
    <location>
        <begin position="83"/>
        <end position="98"/>
    </location>
</feature>
<sequence length="189" mass="20923">YSDTRTQQISVVDSCPGEVENVLNNYETACLRFFGVKATPSGGSFTVTHTKTDKGRSDHLREVFRVHLPTKAVDSDGQFETGSFKNNSRSSHSDSQSSNKKHSAGANYRYYQVKARTDAINDLRLPLRPESQAVSVKNPECSTCVSDYFENLILKITTSGIAGEELPKDLIEAPLMKEGLFKRGRLNNG</sequence>
<evidence type="ECO:0000313" key="2">
    <source>
        <dbReference type="EMBL" id="KAF8564928.1"/>
    </source>
</evidence>
<comment type="caution">
    <text evidence="2">The sequence shown here is derived from an EMBL/GenBank/DDBJ whole genome shotgun (WGS) entry which is preliminary data.</text>
</comment>
<evidence type="ECO:0000313" key="3">
    <source>
        <dbReference type="Proteomes" id="UP000699462"/>
    </source>
</evidence>
<feature type="non-terminal residue" evidence="2">
    <location>
        <position position="1"/>
    </location>
</feature>
<keyword evidence="3" id="KW-1185">Reference proteome</keyword>
<gene>
    <name evidence="2" type="ORF">P879_10942</name>
</gene>
<dbReference type="OrthoDB" id="6262928at2759"/>
<dbReference type="AlphaFoldDB" id="A0A8T0DDI5"/>
<organism evidence="2 3">
    <name type="scientific">Paragonimus westermani</name>
    <dbReference type="NCBI Taxonomy" id="34504"/>
    <lineage>
        <taxon>Eukaryota</taxon>
        <taxon>Metazoa</taxon>
        <taxon>Spiralia</taxon>
        <taxon>Lophotrochozoa</taxon>
        <taxon>Platyhelminthes</taxon>
        <taxon>Trematoda</taxon>
        <taxon>Digenea</taxon>
        <taxon>Plagiorchiida</taxon>
        <taxon>Troglotremata</taxon>
        <taxon>Troglotrematidae</taxon>
        <taxon>Paragonimus</taxon>
    </lineage>
</organism>
<reference evidence="2 3" key="1">
    <citation type="submission" date="2019-07" db="EMBL/GenBank/DDBJ databases">
        <title>Annotation for the trematode Paragonimus westermani.</title>
        <authorList>
            <person name="Choi Y.-J."/>
        </authorList>
    </citation>
    <scope>NUCLEOTIDE SEQUENCE [LARGE SCALE GENOMIC DNA]</scope>
    <source>
        <strain evidence="2">180907_Pwestermani</strain>
    </source>
</reference>
<protein>
    <submittedName>
        <fullName evidence="2">Uncharacterized protein</fullName>
    </submittedName>
</protein>
<accession>A0A8T0DDI5</accession>
<dbReference type="EMBL" id="JTDF01007624">
    <property type="protein sequence ID" value="KAF8564928.1"/>
    <property type="molecule type" value="Genomic_DNA"/>
</dbReference>
<dbReference type="Proteomes" id="UP000699462">
    <property type="component" value="Unassembled WGS sequence"/>
</dbReference>
<proteinExistence type="predicted"/>